<dbReference type="Gene3D" id="2.70.220.10">
    <property type="entry name" value="Ganglioside GM2 activator"/>
    <property type="match status" value="1"/>
</dbReference>
<protein>
    <submittedName>
        <fullName evidence="2">Uncharacterized protein</fullName>
    </submittedName>
</protein>
<evidence type="ECO:0000313" key="2">
    <source>
        <dbReference type="EMBL" id="KAK8767335.1"/>
    </source>
</evidence>
<dbReference type="Proteomes" id="UP001321473">
    <property type="component" value="Unassembled WGS sequence"/>
</dbReference>
<gene>
    <name evidence="2" type="ORF">V5799_005875</name>
</gene>
<dbReference type="InterPro" id="IPR036846">
    <property type="entry name" value="GM2-AP_sf"/>
</dbReference>
<sequence length="122" mass="13408">MGKVMVVRFAFSISQQLDSHPKARVTVRREDGSKILCLGRVGSCTYRLCRGITFMDKELGKPWNNKCPVPATSGEEYISVTLDNSAEMLIPFTPTTFKVRVAVTDGSTVVGCETFDVKIEAA</sequence>
<evidence type="ECO:0000313" key="3">
    <source>
        <dbReference type="Proteomes" id="UP001321473"/>
    </source>
</evidence>
<dbReference type="SUPFAM" id="SSF63707">
    <property type="entry name" value="Ganglioside M2 (gm2) activator"/>
    <property type="match status" value="1"/>
</dbReference>
<dbReference type="EMBL" id="JARKHS020025561">
    <property type="protein sequence ID" value="KAK8767335.1"/>
    <property type="molecule type" value="Genomic_DNA"/>
</dbReference>
<organism evidence="2 3">
    <name type="scientific">Amblyomma americanum</name>
    <name type="common">Lone star tick</name>
    <dbReference type="NCBI Taxonomy" id="6943"/>
    <lineage>
        <taxon>Eukaryota</taxon>
        <taxon>Metazoa</taxon>
        <taxon>Ecdysozoa</taxon>
        <taxon>Arthropoda</taxon>
        <taxon>Chelicerata</taxon>
        <taxon>Arachnida</taxon>
        <taxon>Acari</taxon>
        <taxon>Parasitiformes</taxon>
        <taxon>Ixodida</taxon>
        <taxon>Ixodoidea</taxon>
        <taxon>Ixodidae</taxon>
        <taxon>Amblyomminae</taxon>
        <taxon>Amblyomma</taxon>
    </lineage>
</organism>
<keyword evidence="1" id="KW-0732">Signal</keyword>
<dbReference type="AlphaFoldDB" id="A0AAQ4DXZ5"/>
<name>A0AAQ4DXZ5_AMBAM</name>
<accession>A0AAQ4DXZ5</accession>
<reference evidence="2 3" key="1">
    <citation type="journal article" date="2023" name="Arcadia Sci">
        <title>De novo assembly of a long-read Amblyomma americanum tick genome.</title>
        <authorList>
            <person name="Chou S."/>
            <person name="Poskanzer K.E."/>
            <person name="Rollins M."/>
            <person name="Thuy-Boun P.S."/>
        </authorList>
    </citation>
    <scope>NUCLEOTIDE SEQUENCE [LARGE SCALE GENOMIC DNA]</scope>
    <source>
        <strain evidence="2">F_SG_1</strain>
        <tissue evidence="2">Salivary glands</tissue>
    </source>
</reference>
<evidence type="ECO:0000256" key="1">
    <source>
        <dbReference type="ARBA" id="ARBA00022729"/>
    </source>
</evidence>
<proteinExistence type="predicted"/>
<keyword evidence="3" id="KW-1185">Reference proteome</keyword>
<comment type="caution">
    <text evidence="2">The sequence shown here is derived from an EMBL/GenBank/DDBJ whole genome shotgun (WGS) entry which is preliminary data.</text>
</comment>